<evidence type="ECO:0000313" key="3">
    <source>
        <dbReference type="Proteomes" id="UP000761534"/>
    </source>
</evidence>
<name>A0A642UML2_9ASCO</name>
<sequence length="157" mass="16570">MKFQNLLFLSTAAVSTVSASDWTQTYNPSGAVNDVVLKCGSDKPGQYPRNGCLTGLLQDGIVAISDAIAGGQETGIINKGAADASFVFHYKKAPGKFQKIDKDAAHGTARAIIADDEQHPRQGCVGVNYKGDKKFEFSFSLNGGGVTFNHDLPPCSG</sequence>
<reference evidence="2" key="1">
    <citation type="journal article" date="2019" name="G3 (Bethesda)">
        <title>Genome Assemblies of Two Rare Opportunistic Yeast Pathogens: Diutina rugosa (syn. Candida rugosa) and Trichomonascus ciferrii (syn. Candida ciferrii).</title>
        <authorList>
            <person name="Mixao V."/>
            <person name="Saus E."/>
            <person name="Hansen A.P."/>
            <person name="Lass-Florl C."/>
            <person name="Gabaldon T."/>
        </authorList>
    </citation>
    <scope>NUCLEOTIDE SEQUENCE</scope>
    <source>
        <strain evidence="2">CBS 4856</strain>
    </source>
</reference>
<feature type="signal peptide" evidence="1">
    <location>
        <begin position="1"/>
        <end position="19"/>
    </location>
</feature>
<evidence type="ECO:0008006" key="4">
    <source>
        <dbReference type="Google" id="ProtNLM"/>
    </source>
</evidence>
<evidence type="ECO:0000313" key="2">
    <source>
        <dbReference type="EMBL" id="KAA8901900.1"/>
    </source>
</evidence>
<proteinExistence type="predicted"/>
<keyword evidence="1" id="KW-0732">Signal</keyword>
<organism evidence="2 3">
    <name type="scientific">Trichomonascus ciferrii</name>
    <dbReference type="NCBI Taxonomy" id="44093"/>
    <lineage>
        <taxon>Eukaryota</taxon>
        <taxon>Fungi</taxon>
        <taxon>Dikarya</taxon>
        <taxon>Ascomycota</taxon>
        <taxon>Saccharomycotina</taxon>
        <taxon>Dipodascomycetes</taxon>
        <taxon>Dipodascales</taxon>
        <taxon>Trichomonascaceae</taxon>
        <taxon>Trichomonascus</taxon>
        <taxon>Trichomonascus ciferrii complex</taxon>
    </lineage>
</organism>
<evidence type="ECO:0000256" key="1">
    <source>
        <dbReference type="SAM" id="SignalP"/>
    </source>
</evidence>
<protein>
    <recommendedName>
        <fullName evidence="4">Cell wall protein YJL171C/Tos1 C-terminal domain-containing protein</fullName>
    </recommendedName>
</protein>
<dbReference type="EMBL" id="SWFS01000478">
    <property type="protein sequence ID" value="KAA8901900.1"/>
    <property type="molecule type" value="Genomic_DNA"/>
</dbReference>
<keyword evidence="3" id="KW-1185">Reference proteome</keyword>
<gene>
    <name evidence="2" type="ORF">TRICI_005978</name>
</gene>
<comment type="caution">
    <text evidence="2">The sequence shown here is derived from an EMBL/GenBank/DDBJ whole genome shotgun (WGS) entry which is preliminary data.</text>
</comment>
<dbReference type="VEuPathDB" id="FungiDB:TRICI_005978"/>
<accession>A0A642UML2</accession>
<feature type="chain" id="PRO_5024945292" description="Cell wall protein YJL171C/Tos1 C-terminal domain-containing protein" evidence="1">
    <location>
        <begin position="20"/>
        <end position="157"/>
    </location>
</feature>
<dbReference type="AlphaFoldDB" id="A0A642UML2"/>
<dbReference type="Proteomes" id="UP000761534">
    <property type="component" value="Unassembled WGS sequence"/>
</dbReference>